<name>A0ABT2T3S0_9FIRM</name>
<gene>
    <name evidence="1" type="ORF">OCV77_08745</name>
</gene>
<organism evidence="1 2">
    <name type="scientific">Suilimivivens aceti</name>
    <dbReference type="NCBI Taxonomy" id="2981774"/>
    <lineage>
        <taxon>Bacteria</taxon>
        <taxon>Bacillati</taxon>
        <taxon>Bacillota</taxon>
        <taxon>Clostridia</taxon>
        <taxon>Lachnospirales</taxon>
        <taxon>Lachnospiraceae</taxon>
        <taxon>Suilimivivens</taxon>
    </lineage>
</organism>
<dbReference type="RefSeq" id="WP_118798186.1">
    <property type="nucleotide sequence ID" value="NZ_JAOQKJ010000006.1"/>
</dbReference>
<comment type="caution">
    <text evidence="1">The sequence shown here is derived from an EMBL/GenBank/DDBJ whole genome shotgun (WGS) entry which is preliminary data.</text>
</comment>
<dbReference type="Proteomes" id="UP001652432">
    <property type="component" value="Unassembled WGS sequence"/>
</dbReference>
<protein>
    <submittedName>
        <fullName evidence="1">Uncharacterized protein</fullName>
    </submittedName>
</protein>
<evidence type="ECO:0000313" key="2">
    <source>
        <dbReference type="Proteomes" id="UP001652432"/>
    </source>
</evidence>
<keyword evidence="2" id="KW-1185">Reference proteome</keyword>
<reference evidence="1 2" key="1">
    <citation type="journal article" date="2021" name="ISME Commun">
        <title>Automated analysis of genomic sequences facilitates high-throughput and comprehensive description of bacteria.</title>
        <authorList>
            <person name="Hitch T.C.A."/>
        </authorList>
    </citation>
    <scope>NUCLEOTIDE SEQUENCE [LARGE SCALE GENOMIC DNA]</scope>
    <source>
        <strain evidence="1 2">Sanger_18</strain>
    </source>
</reference>
<accession>A0ABT2T3S0</accession>
<sequence>MTEEKENLYRQEKIQKYTAIFKNLFRYIPWLKEKQGQSTSHIYENEELNRSSMPVRVYDSTLLSLVKELNATGLMDRNYVYTFSRNMLRTVQDEKRWIASAQLKNIEDVFAIMAKYVLGGMTRGNLWTDAIENGIFLEALLKIRELLEVHDRPLA</sequence>
<evidence type="ECO:0000313" key="1">
    <source>
        <dbReference type="EMBL" id="MCU6744582.1"/>
    </source>
</evidence>
<dbReference type="EMBL" id="JAOQKJ010000006">
    <property type="protein sequence ID" value="MCU6744582.1"/>
    <property type="molecule type" value="Genomic_DNA"/>
</dbReference>
<proteinExistence type="predicted"/>